<feature type="region of interest" description="Disordered" evidence="1">
    <location>
        <begin position="1"/>
        <end position="48"/>
    </location>
</feature>
<dbReference type="AlphaFoldDB" id="A0A0C9WSE9"/>
<evidence type="ECO:0000313" key="3">
    <source>
        <dbReference type="Proteomes" id="UP000054477"/>
    </source>
</evidence>
<gene>
    <name evidence="2" type="ORF">K443DRAFT_678161</name>
</gene>
<reference evidence="3" key="2">
    <citation type="submission" date="2015-01" db="EMBL/GenBank/DDBJ databases">
        <title>Evolutionary Origins and Diversification of the Mycorrhizal Mutualists.</title>
        <authorList>
            <consortium name="DOE Joint Genome Institute"/>
            <consortium name="Mycorrhizal Genomics Consortium"/>
            <person name="Kohler A."/>
            <person name="Kuo A."/>
            <person name="Nagy L.G."/>
            <person name="Floudas D."/>
            <person name="Copeland A."/>
            <person name="Barry K.W."/>
            <person name="Cichocki N."/>
            <person name="Veneault-Fourrey C."/>
            <person name="LaButti K."/>
            <person name="Lindquist E.A."/>
            <person name="Lipzen A."/>
            <person name="Lundell T."/>
            <person name="Morin E."/>
            <person name="Murat C."/>
            <person name="Riley R."/>
            <person name="Ohm R."/>
            <person name="Sun H."/>
            <person name="Tunlid A."/>
            <person name="Henrissat B."/>
            <person name="Grigoriev I.V."/>
            <person name="Hibbett D.S."/>
            <person name="Martin F."/>
        </authorList>
    </citation>
    <scope>NUCLEOTIDE SEQUENCE [LARGE SCALE GENOMIC DNA]</scope>
    <source>
        <strain evidence="3">LaAM-08-1</strain>
    </source>
</reference>
<evidence type="ECO:0000256" key="1">
    <source>
        <dbReference type="SAM" id="MobiDB-lite"/>
    </source>
</evidence>
<accession>A0A0C9WSE9</accession>
<proteinExistence type="predicted"/>
<feature type="compositionally biased region" description="Basic residues" evidence="1">
    <location>
        <begin position="1"/>
        <end position="23"/>
    </location>
</feature>
<feature type="compositionally biased region" description="Polar residues" evidence="1">
    <location>
        <begin position="27"/>
        <end position="38"/>
    </location>
</feature>
<dbReference type="EMBL" id="KN838602">
    <property type="protein sequence ID" value="KIK01755.1"/>
    <property type="molecule type" value="Genomic_DNA"/>
</dbReference>
<sequence>MPPKASRCKKAAAQRARAGKLAKKSTTDSPVTASSGDRNTTEMDNLPSDLVGPIFIEDDCEECGYDGGVENWIDESDEEDTLSDVEASTDAGDSEEELLEYDEEIMEGLKLELRKASQYEKLIAPKNWAKVEANRCLGYAGHSERTRFRRNAESRKQKEMHEGKAPKS</sequence>
<organism evidence="2 3">
    <name type="scientific">Laccaria amethystina LaAM-08-1</name>
    <dbReference type="NCBI Taxonomy" id="1095629"/>
    <lineage>
        <taxon>Eukaryota</taxon>
        <taxon>Fungi</taxon>
        <taxon>Dikarya</taxon>
        <taxon>Basidiomycota</taxon>
        <taxon>Agaricomycotina</taxon>
        <taxon>Agaricomycetes</taxon>
        <taxon>Agaricomycetidae</taxon>
        <taxon>Agaricales</taxon>
        <taxon>Agaricineae</taxon>
        <taxon>Hydnangiaceae</taxon>
        <taxon>Laccaria</taxon>
    </lineage>
</organism>
<feature type="region of interest" description="Disordered" evidence="1">
    <location>
        <begin position="76"/>
        <end position="95"/>
    </location>
</feature>
<dbReference type="OrthoDB" id="3070271at2759"/>
<name>A0A0C9WSE9_9AGAR</name>
<evidence type="ECO:0000313" key="2">
    <source>
        <dbReference type="EMBL" id="KIK01755.1"/>
    </source>
</evidence>
<keyword evidence="3" id="KW-1185">Reference proteome</keyword>
<reference evidence="2 3" key="1">
    <citation type="submission" date="2014-04" db="EMBL/GenBank/DDBJ databases">
        <authorList>
            <consortium name="DOE Joint Genome Institute"/>
            <person name="Kuo A."/>
            <person name="Kohler A."/>
            <person name="Nagy L.G."/>
            <person name="Floudas D."/>
            <person name="Copeland A."/>
            <person name="Barry K.W."/>
            <person name="Cichocki N."/>
            <person name="Veneault-Fourrey C."/>
            <person name="LaButti K."/>
            <person name="Lindquist E.A."/>
            <person name="Lipzen A."/>
            <person name="Lundell T."/>
            <person name="Morin E."/>
            <person name="Murat C."/>
            <person name="Sun H."/>
            <person name="Tunlid A."/>
            <person name="Henrissat B."/>
            <person name="Grigoriev I.V."/>
            <person name="Hibbett D.S."/>
            <person name="Martin F."/>
            <person name="Nordberg H.P."/>
            <person name="Cantor M.N."/>
            <person name="Hua S.X."/>
        </authorList>
    </citation>
    <scope>NUCLEOTIDE SEQUENCE [LARGE SCALE GENOMIC DNA]</scope>
    <source>
        <strain evidence="2 3">LaAM-08-1</strain>
    </source>
</reference>
<protein>
    <submittedName>
        <fullName evidence="2">Uncharacterized protein</fullName>
    </submittedName>
</protein>
<dbReference type="HOGENOM" id="CLU_1586752_0_0_1"/>
<dbReference type="Proteomes" id="UP000054477">
    <property type="component" value="Unassembled WGS sequence"/>
</dbReference>
<feature type="region of interest" description="Disordered" evidence="1">
    <location>
        <begin position="145"/>
        <end position="168"/>
    </location>
</feature>